<sequence length="353" mass="39278">DLVSSCALRVLKARARASPRSCARADELARTEVRRGYAKVGAAALAVGRASGGHGALRESYGPLGGVAAVAVGGSLDPRAAERRAHHHRRELERVAGRRVDDRIAPLELQRRGNITRDSIWFHCPRYAPWCPACQNLQPEWESFAEWGEDLEVNVAKVDVTEQPGLSGRFIITALPTIYHCKDGEFRRYQGPRTKKDFINFISEKEWKSIEPISSWFGPGSILMSSMSALFQLSMCIRTCHNYFIEDLGLPVWGSYTVFALATLLSGLLLGLCMIFVADCLCPSKRRRPQPYPTKKLLPESSQPLKKVEEEQEADEEDVSEEESESKEGTNKDFAQNAIRQRSVGPSLATDKS</sequence>
<keyword evidence="12" id="KW-0249">Electron transport</keyword>
<evidence type="ECO:0000256" key="9">
    <source>
        <dbReference type="ARBA" id="ARBA00022692"/>
    </source>
</evidence>
<feature type="domain" description="Thioredoxin" evidence="27">
    <location>
        <begin position="127"/>
        <end position="203"/>
    </location>
</feature>
<evidence type="ECO:0000256" key="4">
    <source>
        <dbReference type="ARBA" id="ARBA00004613"/>
    </source>
</evidence>
<protein>
    <recommendedName>
        <fullName evidence="22">Thioredoxin-related transmembrane protein 1</fullName>
        <ecNumber evidence="5">5.3.4.1</ecNumber>
    </recommendedName>
    <alternativeName>
        <fullName evidence="24">Protein disulfide-isomerase TMX1</fullName>
    </alternativeName>
    <alternativeName>
        <fullName evidence="23">Thioredoxin domain-containing protein 1</fullName>
    </alternativeName>
</protein>
<evidence type="ECO:0000256" key="6">
    <source>
        <dbReference type="ARBA" id="ARBA00022448"/>
    </source>
</evidence>
<dbReference type="GO" id="GO:0005576">
    <property type="term" value="C:extracellular region"/>
    <property type="evidence" value="ECO:0007669"/>
    <property type="project" value="UniProtKB-SubCell"/>
</dbReference>
<dbReference type="GO" id="GO:0090331">
    <property type="term" value="P:negative regulation of platelet aggregation"/>
    <property type="evidence" value="ECO:0007669"/>
    <property type="project" value="UniProtKB-ARBA"/>
</dbReference>
<name>A0A4X1SEH4_PIG</name>
<dbReference type="Proteomes" id="UP000314985">
    <property type="component" value="Chromosome 1"/>
</dbReference>
<keyword evidence="7" id="KW-0964">Secreted</keyword>
<feature type="transmembrane region" description="Helical" evidence="26">
    <location>
        <begin position="253"/>
        <end position="278"/>
    </location>
</feature>
<evidence type="ECO:0000256" key="22">
    <source>
        <dbReference type="ARBA" id="ARBA00072260"/>
    </source>
</evidence>
<dbReference type="PANTHER" id="PTHR46107:SF2">
    <property type="entry name" value="THIOREDOXIN-RELATED TRANSMEMBRANE PROTEIN 1"/>
    <property type="match status" value="1"/>
</dbReference>
<feature type="compositionally biased region" description="Acidic residues" evidence="25">
    <location>
        <begin position="310"/>
        <end position="325"/>
    </location>
</feature>
<dbReference type="InterPro" id="IPR052454">
    <property type="entry name" value="TMX_domain-containing"/>
</dbReference>
<dbReference type="FunFam" id="3.40.30.10:FF:000117">
    <property type="entry name" value="thioredoxin-related transmembrane protein 1"/>
    <property type="match status" value="1"/>
</dbReference>
<evidence type="ECO:0000256" key="26">
    <source>
        <dbReference type="SAM" id="Phobius"/>
    </source>
</evidence>
<dbReference type="SUPFAM" id="SSF52833">
    <property type="entry name" value="Thioredoxin-like"/>
    <property type="match status" value="1"/>
</dbReference>
<gene>
    <name evidence="28" type="primary">TMX1</name>
</gene>
<keyword evidence="15 26" id="KW-0472">Membrane</keyword>
<evidence type="ECO:0000256" key="3">
    <source>
        <dbReference type="ARBA" id="ARBA00004583"/>
    </source>
</evidence>
<keyword evidence="18" id="KW-0413">Isomerase</keyword>
<evidence type="ECO:0000256" key="2">
    <source>
        <dbReference type="ARBA" id="ARBA00004115"/>
    </source>
</evidence>
<evidence type="ECO:0000256" key="8">
    <source>
        <dbReference type="ARBA" id="ARBA00022553"/>
    </source>
</evidence>
<evidence type="ECO:0000256" key="25">
    <source>
        <dbReference type="SAM" id="MobiDB-lite"/>
    </source>
</evidence>
<organism evidence="28 29">
    <name type="scientific">Sus scrofa</name>
    <name type="common">Pig</name>
    <dbReference type="NCBI Taxonomy" id="9823"/>
    <lineage>
        <taxon>Eukaryota</taxon>
        <taxon>Metazoa</taxon>
        <taxon>Chordata</taxon>
        <taxon>Craniata</taxon>
        <taxon>Vertebrata</taxon>
        <taxon>Euteleostomi</taxon>
        <taxon>Mammalia</taxon>
        <taxon>Eutheria</taxon>
        <taxon>Laurasiatheria</taxon>
        <taxon>Artiodactyla</taxon>
        <taxon>Suina</taxon>
        <taxon>Suidae</taxon>
        <taxon>Sus</taxon>
    </lineage>
</organism>
<evidence type="ECO:0000256" key="18">
    <source>
        <dbReference type="ARBA" id="ARBA00023235"/>
    </source>
</evidence>
<dbReference type="GO" id="GO:0031966">
    <property type="term" value="C:mitochondrial membrane"/>
    <property type="evidence" value="ECO:0007669"/>
    <property type="project" value="UniProtKB-SubCell"/>
</dbReference>
<evidence type="ECO:0000256" key="17">
    <source>
        <dbReference type="ARBA" id="ARBA00023157"/>
    </source>
</evidence>
<keyword evidence="20" id="KW-0449">Lipoprotein</keyword>
<evidence type="ECO:0000256" key="21">
    <source>
        <dbReference type="ARBA" id="ARBA00062962"/>
    </source>
</evidence>
<keyword evidence="8" id="KW-0597">Phosphoprotein</keyword>
<dbReference type="GO" id="GO:0003756">
    <property type="term" value="F:protein disulfide isomerase activity"/>
    <property type="evidence" value="ECO:0007669"/>
    <property type="project" value="UniProtKB-EC"/>
</dbReference>
<dbReference type="Gene3D" id="3.40.30.10">
    <property type="entry name" value="Glutaredoxin"/>
    <property type="match status" value="1"/>
</dbReference>
<evidence type="ECO:0000256" key="16">
    <source>
        <dbReference type="ARBA" id="ARBA00023139"/>
    </source>
</evidence>
<evidence type="ECO:0000256" key="20">
    <source>
        <dbReference type="ARBA" id="ARBA00023288"/>
    </source>
</evidence>
<dbReference type="InterPro" id="IPR036249">
    <property type="entry name" value="Thioredoxin-like_sf"/>
</dbReference>
<evidence type="ECO:0000256" key="24">
    <source>
        <dbReference type="ARBA" id="ARBA00076905"/>
    </source>
</evidence>
<dbReference type="Pfam" id="PF00085">
    <property type="entry name" value="Thioredoxin"/>
    <property type="match status" value="1"/>
</dbReference>
<evidence type="ECO:0000256" key="14">
    <source>
        <dbReference type="ARBA" id="ARBA00023128"/>
    </source>
</evidence>
<keyword evidence="10" id="KW-0732">Signal</keyword>
<keyword evidence="11" id="KW-0256">Endoplasmic reticulum</keyword>
<evidence type="ECO:0000256" key="11">
    <source>
        <dbReference type="ARBA" id="ARBA00022824"/>
    </source>
</evidence>
<evidence type="ECO:0000256" key="1">
    <source>
        <dbReference type="ARBA" id="ARBA00001182"/>
    </source>
</evidence>
<dbReference type="EC" id="5.3.4.1" evidence="5"/>
<dbReference type="GO" id="GO:0005789">
    <property type="term" value="C:endoplasmic reticulum membrane"/>
    <property type="evidence" value="ECO:0007669"/>
    <property type="project" value="UniProtKB-SubCell"/>
</dbReference>
<proteinExistence type="predicted"/>
<dbReference type="AlphaFoldDB" id="A0A4X1SEH4"/>
<keyword evidence="6" id="KW-0813">Transport</keyword>
<dbReference type="Ensembl" id="ENSSSCT00070000234.1">
    <property type="protein sequence ID" value="ENSSSCP00070000192.1"/>
    <property type="gene ID" value="ENSSSCG00070000144.1"/>
</dbReference>
<evidence type="ECO:0000313" key="28">
    <source>
        <dbReference type="Ensembl" id="ENSSSCP00070000192.1"/>
    </source>
</evidence>
<keyword evidence="19" id="KW-0676">Redox-active center</keyword>
<reference evidence="28 29" key="1">
    <citation type="submission" date="2017-08" db="EMBL/GenBank/DDBJ databases">
        <title>USMARCv1.0.</title>
        <authorList>
            <person name="Hannum G.I."/>
            <person name="Koren S."/>
            <person name="Schroeder S.G."/>
            <person name="Chin S.C."/>
            <person name="Nonneman D.J."/>
            <person name="Becker S.A."/>
            <person name="Rosen B.D."/>
            <person name="Bickhart D.M."/>
            <person name="Putnam N.H."/>
            <person name="Green R.E."/>
            <person name="Tuggle C.K."/>
            <person name="Liu H."/>
            <person name="Rohrer G.A."/>
            <person name="Warr A."/>
            <person name="Hall R."/>
            <person name="Kim K."/>
            <person name="Hume D.A."/>
            <person name="Talbot R."/>
            <person name="Chow W."/>
            <person name="Howe K."/>
            <person name="Schwartz A.S."/>
            <person name="Watson M."/>
            <person name="Archibald A.L."/>
            <person name="Phillippy A.M."/>
            <person name="Smith T.P.L."/>
        </authorList>
    </citation>
    <scope>NUCLEOTIDE SEQUENCE [LARGE SCALE GENOMIC DNA]</scope>
</reference>
<dbReference type="PANTHER" id="PTHR46107">
    <property type="entry name" value="DUMPY: SHORTER THAN WILD-TYPE"/>
    <property type="match status" value="1"/>
</dbReference>
<keyword evidence="17" id="KW-1015">Disulfide bond</keyword>
<evidence type="ECO:0000256" key="19">
    <source>
        <dbReference type="ARBA" id="ARBA00023284"/>
    </source>
</evidence>
<keyword evidence="14" id="KW-0496">Mitochondrion</keyword>
<evidence type="ECO:0000256" key="23">
    <source>
        <dbReference type="ARBA" id="ARBA00075863"/>
    </source>
</evidence>
<comment type="catalytic activity">
    <reaction evidence="1">
        <text>Catalyzes the rearrangement of -S-S- bonds in proteins.</text>
        <dbReference type="EC" id="5.3.4.1"/>
    </reaction>
</comment>
<evidence type="ECO:0000259" key="27">
    <source>
        <dbReference type="Pfam" id="PF00085"/>
    </source>
</evidence>
<evidence type="ECO:0000313" key="29">
    <source>
        <dbReference type="Proteomes" id="UP000314985"/>
    </source>
</evidence>
<comment type="subunit">
    <text evidence="21">Interacts with ATP2A2.</text>
</comment>
<keyword evidence="9 26" id="KW-0812">Transmembrane</keyword>
<evidence type="ECO:0000256" key="5">
    <source>
        <dbReference type="ARBA" id="ARBA00012723"/>
    </source>
</evidence>
<evidence type="ECO:0000256" key="12">
    <source>
        <dbReference type="ARBA" id="ARBA00022982"/>
    </source>
</evidence>
<evidence type="ECO:0000256" key="7">
    <source>
        <dbReference type="ARBA" id="ARBA00022525"/>
    </source>
</evidence>
<keyword evidence="13 26" id="KW-1133">Transmembrane helix</keyword>
<accession>A0A4X1SEH4</accession>
<evidence type="ECO:0000256" key="10">
    <source>
        <dbReference type="ARBA" id="ARBA00022729"/>
    </source>
</evidence>
<reference evidence="28" key="2">
    <citation type="submission" date="2025-08" db="UniProtKB">
        <authorList>
            <consortium name="Ensembl"/>
        </authorList>
    </citation>
    <scope>IDENTIFICATION</scope>
</reference>
<evidence type="ECO:0000256" key="13">
    <source>
        <dbReference type="ARBA" id="ARBA00022989"/>
    </source>
</evidence>
<feature type="region of interest" description="Disordered" evidence="25">
    <location>
        <begin position="292"/>
        <end position="353"/>
    </location>
</feature>
<evidence type="ECO:0000256" key="15">
    <source>
        <dbReference type="ARBA" id="ARBA00023136"/>
    </source>
</evidence>
<comment type="subcellular location">
    <subcellularLocation>
        <location evidence="2">Endoplasmic reticulum membrane</location>
        <topology evidence="2">Single-pass type I membrane protein</topology>
    </subcellularLocation>
    <subcellularLocation>
        <location evidence="3">Mitochondrion membrane</location>
        <topology evidence="3">Single-pass type I membrane protein</topology>
    </subcellularLocation>
    <subcellularLocation>
        <location evidence="4">Secreted</location>
    </subcellularLocation>
</comment>
<dbReference type="InterPro" id="IPR013766">
    <property type="entry name" value="Thioredoxin_domain"/>
</dbReference>
<keyword evidence="16" id="KW-0564">Palmitate</keyword>